<dbReference type="Proteomes" id="UP001199469">
    <property type="component" value="Unassembled WGS sequence"/>
</dbReference>
<dbReference type="InterPro" id="IPR023393">
    <property type="entry name" value="START-like_dom_sf"/>
</dbReference>
<evidence type="ECO:0000313" key="2">
    <source>
        <dbReference type="Proteomes" id="UP001199469"/>
    </source>
</evidence>
<name>A0ABS8P8D2_9PSEU</name>
<dbReference type="RefSeq" id="WP_230734586.1">
    <property type="nucleotide sequence ID" value="NZ_JAJNDB010000002.1"/>
</dbReference>
<dbReference type="Gene3D" id="3.30.530.20">
    <property type="match status" value="1"/>
</dbReference>
<dbReference type="SUPFAM" id="SSF55961">
    <property type="entry name" value="Bet v1-like"/>
    <property type="match status" value="1"/>
</dbReference>
<comment type="caution">
    <text evidence="1">The sequence shown here is derived from an EMBL/GenBank/DDBJ whole genome shotgun (WGS) entry which is preliminary data.</text>
</comment>
<accession>A0ABS8P8D2</accession>
<gene>
    <name evidence="1" type="ORF">LQ327_14275</name>
</gene>
<evidence type="ECO:0000313" key="1">
    <source>
        <dbReference type="EMBL" id="MCD2194536.1"/>
    </source>
</evidence>
<organism evidence="1 2">
    <name type="scientific">Actinomycetospora endophytica</name>
    <dbReference type="NCBI Taxonomy" id="2291215"/>
    <lineage>
        <taxon>Bacteria</taxon>
        <taxon>Bacillati</taxon>
        <taxon>Actinomycetota</taxon>
        <taxon>Actinomycetes</taxon>
        <taxon>Pseudonocardiales</taxon>
        <taxon>Pseudonocardiaceae</taxon>
        <taxon>Actinomycetospora</taxon>
    </lineage>
</organism>
<dbReference type="EMBL" id="JAJNDB010000002">
    <property type="protein sequence ID" value="MCD2194536.1"/>
    <property type="molecule type" value="Genomic_DNA"/>
</dbReference>
<proteinExistence type="predicted"/>
<protein>
    <submittedName>
        <fullName evidence="1">SRPBCC family protein</fullName>
    </submittedName>
</protein>
<sequence length="136" mass="14715">MADTDAGTRHVSRLIARPWREVYEYAADPRNLVHWASGLATATVTPVGDGTWLASSPFGEVTVRFTEPNDLGVLDHTVRMPDGTEVLNPMRALPHAVGTEVLFTVRRREGMSQEEVAADAGTVAGDLETLRGICEG</sequence>
<reference evidence="1 2" key="1">
    <citation type="submission" date="2021-11" db="EMBL/GenBank/DDBJ databases">
        <title>Draft genome sequence of Actinomycetospora sp. SF1 isolated from the rhizosphere soil.</title>
        <authorList>
            <person name="Duangmal K."/>
            <person name="Chantavorakit T."/>
        </authorList>
    </citation>
    <scope>NUCLEOTIDE SEQUENCE [LARGE SCALE GENOMIC DNA]</scope>
    <source>
        <strain evidence="1 2">TBRC 5722</strain>
    </source>
</reference>
<keyword evidence="2" id="KW-1185">Reference proteome</keyword>